<reference evidence="2 3" key="1">
    <citation type="submission" date="2014-12" db="EMBL/GenBank/DDBJ databases">
        <title>Genome assembly of Enhygromyxa salina DSM 15201.</title>
        <authorList>
            <person name="Sharma G."/>
            <person name="Subramanian S."/>
        </authorList>
    </citation>
    <scope>NUCLEOTIDE SEQUENCE [LARGE SCALE GENOMIC DNA]</scope>
    <source>
        <strain evidence="2 3">DSM 15201</strain>
    </source>
</reference>
<dbReference type="AlphaFoldDB" id="A0A0C1ZNS1"/>
<comment type="caution">
    <text evidence="2">The sequence shown here is derived from an EMBL/GenBank/DDBJ whole genome shotgun (WGS) entry which is preliminary data.</text>
</comment>
<feature type="region of interest" description="Disordered" evidence="1">
    <location>
        <begin position="1"/>
        <end position="37"/>
    </location>
</feature>
<gene>
    <name evidence="2" type="ORF">DB30_04594</name>
</gene>
<feature type="compositionally biased region" description="Basic and acidic residues" evidence="1">
    <location>
        <begin position="24"/>
        <end position="37"/>
    </location>
</feature>
<accession>A0A0C1ZNS1</accession>
<proteinExistence type="predicted"/>
<evidence type="ECO:0000313" key="3">
    <source>
        <dbReference type="Proteomes" id="UP000031599"/>
    </source>
</evidence>
<sequence length="37" mass="4263">MTLDNLTPWPVEAFPSYDTHGPVPRHEPMLCQNDPKK</sequence>
<evidence type="ECO:0000313" key="2">
    <source>
        <dbReference type="EMBL" id="KIG19129.1"/>
    </source>
</evidence>
<protein>
    <submittedName>
        <fullName evidence="2">Uncharacterized protein</fullName>
    </submittedName>
</protein>
<dbReference type="EMBL" id="JMCC02000004">
    <property type="protein sequence ID" value="KIG19129.1"/>
    <property type="molecule type" value="Genomic_DNA"/>
</dbReference>
<name>A0A0C1ZNS1_9BACT</name>
<evidence type="ECO:0000256" key="1">
    <source>
        <dbReference type="SAM" id="MobiDB-lite"/>
    </source>
</evidence>
<organism evidence="2 3">
    <name type="scientific">Enhygromyxa salina</name>
    <dbReference type="NCBI Taxonomy" id="215803"/>
    <lineage>
        <taxon>Bacteria</taxon>
        <taxon>Pseudomonadati</taxon>
        <taxon>Myxococcota</taxon>
        <taxon>Polyangia</taxon>
        <taxon>Nannocystales</taxon>
        <taxon>Nannocystaceae</taxon>
        <taxon>Enhygromyxa</taxon>
    </lineage>
</organism>
<dbReference type="Proteomes" id="UP000031599">
    <property type="component" value="Unassembled WGS sequence"/>
</dbReference>